<organism evidence="1 2">
    <name type="scientific">Melastoma candidum</name>
    <dbReference type="NCBI Taxonomy" id="119954"/>
    <lineage>
        <taxon>Eukaryota</taxon>
        <taxon>Viridiplantae</taxon>
        <taxon>Streptophyta</taxon>
        <taxon>Embryophyta</taxon>
        <taxon>Tracheophyta</taxon>
        <taxon>Spermatophyta</taxon>
        <taxon>Magnoliopsida</taxon>
        <taxon>eudicotyledons</taxon>
        <taxon>Gunneridae</taxon>
        <taxon>Pentapetalae</taxon>
        <taxon>rosids</taxon>
        <taxon>malvids</taxon>
        <taxon>Myrtales</taxon>
        <taxon>Melastomataceae</taxon>
        <taxon>Melastomatoideae</taxon>
        <taxon>Melastomateae</taxon>
        <taxon>Melastoma</taxon>
    </lineage>
</organism>
<evidence type="ECO:0000313" key="2">
    <source>
        <dbReference type="Proteomes" id="UP001057402"/>
    </source>
</evidence>
<comment type="caution">
    <text evidence="1">The sequence shown here is derived from an EMBL/GenBank/DDBJ whole genome shotgun (WGS) entry which is preliminary data.</text>
</comment>
<keyword evidence="2" id="KW-1185">Reference proteome</keyword>
<sequence length="228" mass="25051">MALSRLLGHDTTHPLLKLQFNFRMGKPIKKPKLQPPSLGIFWDTISCPIPDGVNPGDILDNIIAALRVHFPDYVLESFFVYGVPSDFKAHPLRPREGVRVKLCDVDGAYHLYKQILCDSISFGLEHRSFHTGVVLISTVGRLQEVCYLYRAAIVVPLSDPTARIRRANRYLLLLDWLWVSRGSGKIITKDDVISIAAAAPVARDAVAVEGSTTSVSSSGSGGRIQGVC</sequence>
<name>A0ACB9LHF6_9MYRT</name>
<accession>A0ACB9LHF6</accession>
<dbReference type="EMBL" id="CM042890">
    <property type="protein sequence ID" value="KAI4310967.1"/>
    <property type="molecule type" value="Genomic_DNA"/>
</dbReference>
<reference evidence="2" key="1">
    <citation type="journal article" date="2023" name="Front. Plant Sci.">
        <title>Chromosomal-level genome assembly of Melastoma candidum provides insights into trichome evolution.</title>
        <authorList>
            <person name="Zhong Y."/>
            <person name="Wu W."/>
            <person name="Sun C."/>
            <person name="Zou P."/>
            <person name="Liu Y."/>
            <person name="Dai S."/>
            <person name="Zhou R."/>
        </authorList>
    </citation>
    <scope>NUCLEOTIDE SEQUENCE [LARGE SCALE GENOMIC DNA]</scope>
</reference>
<protein>
    <submittedName>
        <fullName evidence="1">Uncharacterized protein</fullName>
    </submittedName>
</protein>
<proteinExistence type="predicted"/>
<dbReference type="Proteomes" id="UP001057402">
    <property type="component" value="Chromosome 11"/>
</dbReference>
<gene>
    <name evidence="1" type="ORF">MLD38_035908</name>
</gene>
<evidence type="ECO:0000313" key="1">
    <source>
        <dbReference type="EMBL" id="KAI4310967.1"/>
    </source>
</evidence>